<evidence type="ECO:0000313" key="2">
    <source>
        <dbReference type="Proteomes" id="UP000215214"/>
    </source>
</evidence>
<accession>A0A238UD15</accession>
<protein>
    <submittedName>
        <fullName evidence="1">Uncharacterized protein</fullName>
    </submittedName>
</protein>
<dbReference type="RefSeq" id="WP_095074075.1">
    <property type="nucleotide sequence ID" value="NZ_LT899436.1"/>
</dbReference>
<name>A0A238UD15_9FLAO</name>
<dbReference type="AlphaFoldDB" id="A0A238UD15"/>
<keyword evidence="2" id="KW-1185">Reference proteome</keyword>
<dbReference type="KEGG" id="tje:TJEJU_3459"/>
<reference evidence="1 2" key="1">
    <citation type="submission" date="2017-07" db="EMBL/GenBank/DDBJ databases">
        <authorList>
            <person name="Sun Z.S."/>
            <person name="Albrecht U."/>
            <person name="Echele G."/>
            <person name="Lee C.C."/>
        </authorList>
    </citation>
    <scope>NUCLEOTIDE SEQUENCE [LARGE SCALE GENOMIC DNA]</scope>
    <source>
        <strain evidence="2">type strain: KCTC 22618</strain>
    </source>
</reference>
<dbReference type="OrthoDB" id="995555at2"/>
<dbReference type="EMBL" id="LT899436">
    <property type="protein sequence ID" value="SNR17103.1"/>
    <property type="molecule type" value="Genomic_DNA"/>
</dbReference>
<dbReference type="Proteomes" id="UP000215214">
    <property type="component" value="Chromosome TJEJU"/>
</dbReference>
<gene>
    <name evidence="1" type="ORF">TJEJU_3459</name>
</gene>
<evidence type="ECO:0000313" key="1">
    <source>
        <dbReference type="EMBL" id="SNR17103.1"/>
    </source>
</evidence>
<proteinExistence type="predicted"/>
<sequence length="299" mass="34889">MKLKLLIIFTSILTYSFAQKKIVFDRLQAIENNDLTFYDIEGIRITKQNFNYSFDKRGLRKAYRKYRIKRKEVKTKDSLLPYKHVLVTTKTKINEEYNQYSAIYFIENPKKGISVIYFNSYKKDRILEREFINLALHNKIPKRCFAEPKITMIDFVGRFIKLGSSCNWMDINNVQCPGYGQMNWSVHENLKSAQQALHYQLTITKLKSDIRLKSEEQVSIEFEGVTTKATKIEYVTKGGTSFLISLSGAKTLNVYYVACKVRNHYVSCVLSFWNNDAIRKSGLPPLLEEVMKIKTSTNK</sequence>
<organism evidence="1 2">
    <name type="scientific">Tenacibaculum jejuense</name>
    <dbReference type="NCBI Taxonomy" id="584609"/>
    <lineage>
        <taxon>Bacteria</taxon>
        <taxon>Pseudomonadati</taxon>
        <taxon>Bacteroidota</taxon>
        <taxon>Flavobacteriia</taxon>
        <taxon>Flavobacteriales</taxon>
        <taxon>Flavobacteriaceae</taxon>
        <taxon>Tenacibaculum</taxon>
    </lineage>
</organism>